<dbReference type="Proteomes" id="UP000315783">
    <property type="component" value="Unassembled WGS sequence"/>
</dbReference>
<reference evidence="1 2" key="1">
    <citation type="journal article" date="2019" name="Appl. Microbiol. Biotechnol.">
        <title>Genome sequence of Isaria javanica and comparative genome analysis insights into family S53 peptidase evolution in fungal entomopathogens.</title>
        <authorList>
            <person name="Lin R."/>
            <person name="Zhang X."/>
            <person name="Xin B."/>
            <person name="Zou M."/>
            <person name="Gao Y."/>
            <person name="Qin F."/>
            <person name="Hu Q."/>
            <person name="Xie B."/>
            <person name="Cheng X."/>
        </authorList>
    </citation>
    <scope>NUCLEOTIDE SEQUENCE [LARGE SCALE GENOMIC DNA]</scope>
    <source>
        <strain evidence="1 2">IJ1G</strain>
    </source>
</reference>
<protein>
    <submittedName>
        <fullName evidence="1">Uncharacterized protein</fullName>
    </submittedName>
</protein>
<dbReference type="EMBL" id="SPUK01000004">
    <property type="protein sequence ID" value="TQV97453.1"/>
    <property type="molecule type" value="Genomic_DNA"/>
</dbReference>
<evidence type="ECO:0000313" key="2">
    <source>
        <dbReference type="Proteomes" id="UP000315783"/>
    </source>
</evidence>
<dbReference type="AlphaFoldDB" id="A0A545V6X4"/>
<proteinExistence type="predicted"/>
<gene>
    <name evidence="1" type="ORF">IF1G_03196</name>
</gene>
<name>A0A545V6X4_9HYPO</name>
<evidence type="ECO:0000313" key="1">
    <source>
        <dbReference type="EMBL" id="TQV97453.1"/>
    </source>
</evidence>
<accession>A0A545V6X4</accession>
<keyword evidence="2" id="KW-1185">Reference proteome</keyword>
<organism evidence="1 2">
    <name type="scientific">Cordyceps javanica</name>
    <dbReference type="NCBI Taxonomy" id="43265"/>
    <lineage>
        <taxon>Eukaryota</taxon>
        <taxon>Fungi</taxon>
        <taxon>Dikarya</taxon>
        <taxon>Ascomycota</taxon>
        <taxon>Pezizomycotina</taxon>
        <taxon>Sordariomycetes</taxon>
        <taxon>Hypocreomycetidae</taxon>
        <taxon>Hypocreales</taxon>
        <taxon>Cordycipitaceae</taxon>
        <taxon>Cordyceps</taxon>
    </lineage>
</organism>
<sequence length="127" mass="13871">MSRALVTNVSQLDAQPRVQERSPMGQSVYAVCPELHFGESILEMLFVLAARFGNTRAEIFRACAYYNYHEARQSTPPSPTTPGPLWCIEICWRFGEAASTLSTLAGPKIALPAFVVGPGRTVHDGGM</sequence>
<comment type="caution">
    <text evidence="1">The sequence shown here is derived from an EMBL/GenBank/DDBJ whole genome shotgun (WGS) entry which is preliminary data.</text>
</comment>